<organism evidence="1">
    <name type="scientific">uncultured Caudovirales phage</name>
    <dbReference type="NCBI Taxonomy" id="2100421"/>
    <lineage>
        <taxon>Viruses</taxon>
        <taxon>Duplodnaviria</taxon>
        <taxon>Heunggongvirae</taxon>
        <taxon>Uroviricota</taxon>
        <taxon>Caudoviricetes</taxon>
        <taxon>Peduoviridae</taxon>
        <taxon>Maltschvirus</taxon>
        <taxon>Maltschvirus maltsch</taxon>
    </lineage>
</organism>
<reference evidence="1" key="1">
    <citation type="submission" date="2020-04" db="EMBL/GenBank/DDBJ databases">
        <authorList>
            <person name="Chiriac C."/>
            <person name="Salcher M."/>
            <person name="Ghai R."/>
            <person name="Kavagutti S V."/>
        </authorList>
    </citation>
    <scope>NUCLEOTIDE SEQUENCE</scope>
</reference>
<dbReference type="Pfam" id="PF18906">
    <property type="entry name" value="Phage_tube_2"/>
    <property type="match status" value="2"/>
</dbReference>
<evidence type="ECO:0008006" key="2">
    <source>
        <dbReference type="Google" id="ProtNLM"/>
    </source>
</evidence>
<proteinExistence type="predicted"/>
<name>A0A6J5M7M9_9CAUD</name>
<accession>A0A6J5M7M9</accession>
<dbReference type="EMBL" id="LR796413">
    <property type="protein sequence ID" value="CAB4142694.1"/>
    <property type="molecule type" value="Genomic_DNA"/>
</dbReference>
<dbReference type="InterPro" id="IPR044000">
    <property type="entry name" value="Phage_tube_2"/>
</dbReference>
<gene>
    <name evidence="1" type="ORF">UFOVP452_31</name>
</gene>
<sequence length="480" mass="50926">MSSSNRLRLAYAAESALGVLSTTDLTRVRVTGESLNYDLAYIRSEEIRDDRLTPDLIQTDAGVSGGFNFELSYGAFDDFLAAALFTTWANRPTFRNLTPDSTITQVTDSTDTFAVASGGAAFLARHLVRTSGFTNANNNGLFRVASSTATTVVVQTATLTDEAAPPAGAQIRVVGIELATSDLAFAANTITSAANITNWASYLSVGDWFKVSGCTDAVANNVWARVASIAGAVLTVDNVGTPSGAFTVEAAEAGTVRLWIGDTATIGTTRTSFAMEKVLLGQATPSLITYRGCVPDTLTLNFEAGRIATGSLAFLGTTATESTTPIDGSYDDAVQGAVMNAVSHVSRIAENGGAVGSPNWIMRGSISLANNLRGLKAVGTLGNVDIQPGDCDVTFSLDTYFGSRAIYQRYLTDTETSFNLLLTRNAQSYMFDLPRVKYDRGSVNASGRNQDVMASMTGRALRQSSAPNRQFLVQRFSEFA</sequence>
<protein>
    <recommendedName>
        <fullName evidence="2">Tail protein</fullName>
    </recommendedName>
</protein>
<evidence type="ECO:0000313" key="1">
    <source>
        <dbReference type="EMBL" id="CAB4142694.1"/>
    </source>
</evidence>